<accession>A0A8J5GAH7</accession>
<protein>
    <recommendedName>
        <fullName evidence="4">AT hook motif-containing protein</fullName>
    </recommendedName>
</protein>
<evidence type="ECO:0000256" key="1">
    <source>
        <dbReference type="SAM" id="MobiDB-lite"/>
    </source>
</evidence>
<dbReference type="PANTHER" id="PTHR34682">
    <property type="entry name" value="AT HOOK MOTIF-CONTAINING PROTEIN"/>
    <property type="match status" value="1"/>
</dbReference>
<feature type="compositionally biased region" description="Basic and acidic residues" evidence="1">
    <location>
        <begin position="316"/>
        <end position="329"/>
    </location>
</feature>
<proteinExistence type="predicted"/>
<dbReference type="AlphaFoldDB" id="A0A8J5GAH7"/>
<organism evidence="2 3">
    <name type="scientific">Zingiber officinale</name>
    <name type="common">Ginger</name>
    <name type="synonym">Amomum zingiber</name>
    <dbReference type="NCBI Taxonomy" id="94328"/>
    <lineage>
        <taxon>Eukaryota</taxon>
        <taxon>Viridiplantae</taxon>
        <taxon>Streptophyta</taxon>
        <taxon>Embryophyta</taxon>
        <taxon>Tracheophyta</taxon>
        <taxon>Spermatophyta</taxon>
        <taxon>Magnoliopsida</taxon>
        <taxon>Liliopsida</taxon>
        <taxon>Zingiberales</taxon>
        <taxon>Zingiberaceae</taxon>
        <taxon>Zingiber</taxon>
    </lineage>
</organism>
<keyword evidence="3" id="KW-1185">Reference proteome</keyword>
<reference evidence="2 3" key="1">
    <citation type="submission" date="2020-08" db="EMBL/GenBank/DDBJ databases">
        <title>Plant Genome Project.</title>
        <authorList>
            <person name="Zhang R.-G."/>
        </authorList>
    </citation>
    <scope>NUCLEOTIDE SEQUENCE [LARGE SCALE GENOMIC DNA]</scope>
    <source>
        <tissue evidence="2">Rhizome</tissue>
    </source>
</reference>
<evidence type="ECO:0000313" key="3">
    <source>
        <dbReference type="Proteomes" id="UP000734854"/>
    </source>
</evidence>
<dbReference type="PANTHER" id="PTHR34682:SF1">
    <property type="entry name" value="PROTEIN METABOLIC NETWORK MODULATOR 1"/>
    <property type="match status" value="1"/>
</dbReference>
<evidence type="ECO:0000313" key="2">
    <source>
        <dbReference type="EMBL" id="KAG6500969.1"/>
    </source>
</evidence>
<dbReference type="Proteomes" id="UP000734854">
    <property type="component" value="Unassembled WGS sequence"/>
</dbReference>
<feature type="region of interest" description="Disordered" evidence="1">
    <location>
        <begin position="306"/>
        <end position="336"/>
    </location>
</feature>
<evidence type="ECO:0008006" key="4">
    <source>
        <dbReference type="Google" id="ProtNLM"/>
    </source>
</evidence>
<sequence length="400" mass="43060">MWRSGHDEEVEAKSEGSRRLMATASPNIYENGKACDVVFDKDYSKLRTSSMAEQNQETVPVPANLPLKRKRGRPQKVQTATNSSLGIQVTPNQVDLAALSGMSPQTLPFHTLPKIDFDPTVHSRSVCFGHHSEVNPTQPNSAAASSQKTNGLLGQSVCGTLDGTFEAGYLLTVKVAGTDHVLKGIVFDPLRCVPISEENDIAPLIPMARPIGNLHLAVEKPSQALISVPVRPASSSFDVVLPVQRSVPPADSKSANQLLTPPNLPLSVANNSSVLNTNEAIPKVTESAPQNAAVDESQAEAFLANKENPRMTSAVRPDDRSKNVIEPHGAESSANINTVEISGPNQRQHPFEDLLHGKLVVKLTILYAKILRQVVMSYVLQAVCHNIVSKHLTGGKAVEL</sequence>
<gene>
    <name evidence="2" type="ORF">ZIOFF_040832</name>
</gene>
<dbReference type="EMBL" id="JACMSC010000011">
    <property type="protein sequence ID" value="KAG6500969.1"/>
    <property type="molecule type" value="Genomic_DNA"/>
</dbReference>
<comment type="caution">
    <text evidence="2">The sequence shown here is derived from an EMBL/GenBank/DDBJ whole genome shotgun (WGS) entry which is preliminary data.</text>
</comment>
<dbReference type="InterPro" id="IPR045881">
    <property type="entry name" value="MNM1-like"/>
</dbReference>
<name>A0A8J5GAH7_ZINOF</name>